<dbReference type="EMBL" id="LTBC01000008">
    <property type="protein sequence ID" value="KYH31697.1"/>
    <property type="molecule type" value="Genomic_DNA"/>
</dbReference>
<keyword evidence="2" id="KW-1185">Reference proteome</keyword>
<sequence length="79" mass="9008">MENQNVTISLPKNLLRQAKHLAIEQGISLSGLLVQLLEEATKKDDEYKKARERHLALLDTLDLGSMGKAQWSRSELHER</sequence>
<name>A0A151AWB0_9FIRM</name>
<evidence type="ECO:0000313" key="2">
    <source>
        <dbReference type="Proteomes" id="UP000075670"/>
    </source>
</evidence>
<dbReference type="Proteomes" id="UP000075670">
    <property type="component" value="Unassembled WGS sequence"/>
</dbReference>
<proteinExistence type="predicted"/>
<dbReference type="PATRIC" id="fig|1122241.3.peg.2188"/>
<dbReference type="SUPFAM" id="SSF47598">
    <property type="entry name" value="Ribbon-helix-helix"/>
    <property type="match status" value="1"/>
</dbReference>
<gene>
    <name evidence="1" type="ORF">MOMUL_20600</name>
</gene>
<reference evidence="1 2" key="1">
    <citation type="submission" date="2016-02" db="EMBL/GenBank/DDBJ databases">
        <title>Genome sequence of Moorella mulderi DSM 14980.</title>
        <authorList>
            <person name="Poehlein A."/>
            <person name="Daniel R."/>
        </authorList>
    </citation>
    <scope>NUCLEOTIDE SEQUENCE [LARGE SCALE GENOMIC DNA]</scope>
    <source>
        <strain evidence="1 2">DSM 14980</strain>
    </source>
</reference>
<accession>A0A151AWB0</accession>
<comment type="caution">
    <text evidence="1">The sequence shown here is derived from an EMBL/GenBank/DDBJ whole genome shotgun (WGS) entry which is preliminary data.</text>
</comment>
<evidence type="ECO:0000313" key="1">
    <source>
        <dbReference type="EMBL" id="KYH31697.1"/>
    </source>
</evidence>
<dbReference type="InterPro" id="IPR010985">
    <property type="entry name" value="Ribbon_hlx_hlx"/>
</dbReference>
<dbReference type="RefSeq" id="WP_062284618.1">
    <property type="nucleotide sequence ID" value="NZ_LTBC01000008.1"/>
</dbReference>
<organism evidence="1 2">
    <name type="scientific">Moorella mulderi DSM 14980</name>
    <dbReference type="NCBI Taxonomy" id="1122241"/>
    <lineage>
        <taxon>Bacteria</taxon>
        <taxon>Bacillati</taxon>
        <taxon>Bacillota</taxon>
        <taxon>Clostridia</taxon>
        <taxon>Neomoorellales</taxon>
        <taxon>Neomoorellaceae</taxon>
        <taxon>Neomoorella</taxon>
    </lineage>
</organism>
<protein>
    <recommendedName>
        <fullName evidence="3">CopG-like ribbon-helix-helix domain-containing protein</fullName>
    </recommendedName>
</protein>
<evidence type="ECO:0008006" key="3">
    <source>
        <dbReference type="Google" id="ProtNLM"/>
    </source>
</evidence>
<dbReference type="OrthoDB" id="4733637at2"/>
<dbReference type="GO" id="GO:0006355">
    <property type="term" value="P:regulation of DNA-templated transcription"/>
    <property type="evidence" value="ECO:0007669"/>
    <property type="project" value="InterPro"/>
</dbReference>
<dbReference type="AlphaFoldDB" id="A0A151AWB0"/>